<comment type="function">
    <text evidence="6">One of the primary rRNA binding proteins, it binds specifically to the 5'-end of 16S ribosomal RNA.</text>
</comment>
<name>A0A4Y6PY23_PERCE</name>
<dbReference type="HAMAP" id="MF_01345_B">
    <property type="entry name" value="Ribosomal_uS17_B"/>
    <property type="match status" value="1"/>
</dbReference>
<dbReference type="Proteomes" id="UP000315995">
    <property type="component" value="Chromosome"/>
</dbReference>
<evidence type="ECO:0000313" key="9">
    <source>
        <dbReference type="Proteomes" id="UP000315995"/>
    </source>
</evidence>
<dbReference type="GO" id="GO:0006412">
    <property type="term" value="P:translation"/>
    <property type="evidence" value="ECO:0007669"/>
    <property type="project" value="UniProtKB-UniRule"/>
</dbReference>
<dbReference type="NCBIfam" id="TIGR03635">
    <property type="entry name" value="uS17_bact"/>
    <property type="match status" value="1"/>
</dbReference>
<dbReference type="NCBIfam" id="NF004123">
    <property type="entry name" value="PRK05610.1"/>
    <property type="match status" value="1"/>
</dbReference>
<keyword evidence="2 6" id="KW-0699">rRNA-binding</keyword>
<accession>A0A5B8Y9T5</accession>
<sequence length="92" mass="10968">MAEETQTGRGRSKTRVGEVVSDKMEKTIVVAVTRQYMHPKYKKYVRKQKRYKVHDEENECRVGDRVLIEETRPLSKHKRWKLKEIIEKAPVV</sequence>
<keyword evidence="4 6" id="KW-0689">Ribosomal protein</keyword>
<evidence type="ECO:0000256" key="6">
    <source>
        <dbReference type="HAMAP-Rule" id="MF_01345"/>
    </source>
</evidence>
<evidence type="ECO:0000256" key="3">
    <source>
        <dbReference type="ARBA" id="ARBA00022884"/>
    </source>
</evidence>
<comment type="subunit">
    <text evidence="6">Part of the 30S ribosomal subunit.</text>
</comment>
<evidence type="ECO:0000256" key="1">
    <source>
        <dbReference type="ARBA" id="ARBA00010254"/>
    </source>
</evidence>
<evidence type="ECO:0000256" key="5">
    <source>
        <dbReference type="ARBA" id="ARBA00023274"/>
    </source>
</evidence>
<dbReference type="InterPro" id="IPR012340">
    <property type="entry name" value="NA-bd_OB-fold"/>
</dbReference>
<protein>
    <recommendedName>
        <fullName evidence="6">Small ribosomal subunit protein uS17</fullName>
    </recommendedName>
</protein>
<organism evidence="8 9">
    <name type="scientific">Persicimonas caeni</name>
    <dbReference type="NCBI Taxonomy" id="2292766"/>
    <lineage>
        <taxon>Bacteria</taxon>
        <taxon>Deltaproteobacteria</taxon>
        <taxon>Bradymonadales</taxon>
        <taxon>Bradymonadaceae</taxon>
        <taxon>Persicimonas</taxon>
    </lineage>
</organism>
<dbReference type="OrthoDB" id="9811714at2"/>
<dbReference type="EMBL" id="CP041186">
    <property type="protein sequence ID" value="QDG52645.1"/>
    <property type="molecule type" value="Genomic_DNA"/>
</dbReference>
<dbReference type="InterPro" id="IPR000266">
    <property type="entry name" value="Ribosomal_uS17"/>
</dbReference>
<keyword evidence="3 6" id="KW-0694">RNA-binding</keyword>
<dbReference type="AlphaFoldDB" id="A0A4Y6PY23"/>
<dbReference type="GO" id="GO:0019843">
    <property type="term" value="F:rRNA binding"/>
    <property type="evidence" value="ECO:0007669"/>
    <property type="project" value="UniProtKB-UniRule"/>
</dbReference>
<dbReference type="RefSeq" id="WP_141199110.1">
    <property type="nucleotide sequence ID" value="NZ_CP041186.1"/>
</dbReference>
<dbReference type="SUPFAM" id="SSF50249">
    <property type="entry name" value="Nucleic acid-binding proteins"/>
    <property type="match status" value="1"/>
</dbReference>
<dbReference type="CDD" id="cd00364">
    <property type="entry name" value="Ribosomal_uS17"/>
    <property type="match status" value="1"/>
</dbReference>
<evidence type="ECO:0000313" key="8">
    <source>
        <dbReference type="EMBL" id="QDG52645.1"/>
    </source>
</evidence>
<dbReference type="InterPro" id="IPR019984">
    <property type="entry name" value="Ribosomal_uS17_bact/chlr"/>
</dbReference>
<gene>
    <name evidence="6 8" type="primary">rpsQ</name>
    <name evidence="8" type="ORF">FIV42_18440</name>
</gene>
<dbReference type="PANTHER" id="PTHR10744:SF1">
    <property type="entry name" value="SMALL RIBOSOMAL SUBUNIT PROTEIN US17M"/>
    <property type="match status" value="1"/>
</dbReference>
<keyword evidence="5 6" id="KW-0687">Ribonucleoprotein</keyword>
<keyword evidence="9" id="KW-1185">Reference proteome</keyword>
<reference evidence="8 9" key="1">
    <citation type="submission" date="2019-06" db="EMBL/GenBank/DDBJ databases">
        <title>Persicimonas caeni gen. nov., sp. nov., a predatory bacterium isolated from solar saltern.</title>
        <authorList>
            <person name="Wang S."/>
        </authorList>
    </citation>
    <scope>NUCLEOTIDE SEQUENCE [LARGE SCALE GENOMIC DNA]</scope>
    <source>
        <strain evidence="8 9">YN101</strain>
    </source>
</reference>
<dbReference type="InterPro" id="IPR019979">
    <property type="entry name" value="Ribosomal_uS17_CS"/>
</dbReference>
<evidence type="ECO:0000256" key="7">
    <source>
        <dbReference type="RuleBase" id="RU003872"/>
    </source>
</evidence>
<dbReference type="Pfam" id="PF00366">
    <property type="entry name" value="Ribosomal_S17"/>
    <property type="match status" value="1"/>
</dbReference>
<dbReference type="GO" id="GO:0022627">
    <property type="term" value="C:cytosolic small ribosomal subunit"/>
    <property type="evidence" value="ECO:0007669"/>
    <property type="project" value="UniProtKB-UniRule"/>
</dbReference>
<proteinExistence type="inferred from homology"/>
<dbReference type="Gene3D" id="2.40.50.140">
    <property type="entry name" value="Nucleic acid-binding proteins"/>
    <property type="match status" value="1"/>
</dbReference>
<evidence type="ECO:0000256" key="4">
    <source>
        <dbReference type="ARBA" id="ARBA00022980"/>
    </source>
</evidence>
<dbReference type="GO" id="GO:0003735">
    <property type="term" value="F:structural constituent of ribosome"/>
    <property type="evidence" value="ECO:0007669"/>
    <property type="project" value="UniProtKB-UniRule"/>
</dbReference>
<evidence type="ECO:0000256" key="2">
    <source>
        <dbReference type="ARBA" id="ARBA00022730"/>
    </source>
</evidence>
<dbReference type="PRINTS" id="PR00973">
    <property type="entry name" value="RIBOSOMALS17"/>
</dbReference>
<comment type="similarity">
    <text evidence="1 6 7">Belongs to the universal ribosomal protein uS17 family.</text>
</comment>
<accession>A0A4Y6PY23</accession>
<dbReference type="PANTHER" id="PTHR10744">
    <property type="entry name" value="40S RIBOSOMAL PROTEIN S11 FAMILY MEMBER"/>
    <property type="match status" value="1"/>
</dbReference>
<dbReference type="PROSITE" id="PS00056">
    <property type="entry name" value="RIBOSOMAL_S17"/>
    <property type="match status" value="1"/>
</dbReference>